<dbReference type="KEGG" id="nsl:BOX37_27455"/>
<dbReference type="InterPro" id="IPR025859">
    <property type="entry name" value="AurF/CmlI"/>
</dbReference>
<organism evidence="1 2">
    <name type="scientific">Nocardia mangyaensis</name>
    <dbReference type="NCBI Taxonomy" id="2213200"/>
    <lineage>
        <taxon>Bacteria</taxon>
        <taxon>Bacillati</taxon>
        <taxon>Actinomycetota</taxon>
        <taxon>Actinomycetes</taxon>
        <taxon>Mycobacteriales</taxon>
        <taxon>Nocardiaceae</taxon>
        <taxon>Nocardia</taxon>
    </lineage>
</organism>
<keyword evidence="2" id="KW-1185">Reference proteome</keyword>
<proteinExistence type="predicted"/>
<evidence type="ECO:0000313" key="1">
    <source>
        <dbReference type="EMBL" id="APE37048.1"/>
    </source>
</evidence>
<evidence type="ECO:0008006" key="3">
    <source>
        <dbReference type="Google" id="ProtNLM"/>
    </source>
</evidence>
<dbReference type="InterPro" id="IPR012348">
    <property type="entry name" value="RNR-like"/>
</dbReference>
<dbReference type="GO" id="GO:0016491">
    <property type="term" value="F:oxidoreductase activity"/>
    <property type="evidence" value="ECO:0007669"/>
    <property type="project" value="InterPro"/>
</dbReference>
<dbReference type="EMBL" id="CP018082">
    <property type="protein sequence ID" value="APE37048.1"/>
    <property type="molecule type" value="Genomic_DNA"/>
</dbReference>
<reference evidence="1" key="1">
    <citation type="submission" date="2016-11" db="EMBL/GenBank/DDBJ databases">
        <authorList>
            <person name="Jaros S."/>
            <person name="Januszkiewicz K."/>
            <person name="Wedrychowicz H."/>
        </authorList>
    </citation>
    <scope>NUCLEOTIDE SEQUENCE [LARGE SCALE GENOMIC DNA]</scope>
    <source>
        <strain evidence="1">Y48</strain>
    </source>
</reference>
<name>A0A1J0VY98_9NOCA</name>
<gene>
    <name evidence="1" type="ORF">BOX37_27455</name>
</gene>
<dbReference type="InterPro" id="IPR009078">
    <property type="entry name" value="Ferritin-like_SF"/>
</dbReference>
<dbReference type="Proteomes" id="UP000183810">
    <property type="component" value="Chromosome"/>
</dbReference>
<dbReference type="RefSeq" id="WP_067645181.1">
    <property type="nucleotide sequence ID" value="NZ_CP018082.1"/>
</dbReference>
<sequence>MTSSEVRSHSAGPIAVTTDGMARVSGRRRTDLQRSAGRLLKTSAEKSYDAEVDIDWDSPWWPDKAWLPEHRVSLFGTEIWDRLSDAEKVELGKHELVSILSFGIYAENLLSMALLRQNTTGDLVDNKSLYALAEVGDESRHSMMFARLIAKTGIPPYKLPRGFLSMAKILHFIPLGPSIQGATLLIEEILDRAQREAMNDERLQPQVRQLMKIHVLEEARHITFARTELVDGMRVRGRVSRAWHRGVLAVVANLAYPILINPKLYRVVGVHPLRGFLACQSGPHYRENLQFMSEPMIRFFDEAGMIEGRITMFLWRLSRSLPEDIAQR</sequence>
<dbReference type="SUPFAM" id="SSF47240">
    <property type="entry name" value="Ferritin-like"/>
    <property type="match status" value="1"/>
</dbReference>
<dbReference type="AlphaFoldDB" id="A0A1J0VY98"/>
<accession>A0A1J0VY98</accession>
<dbReference type="Pfam" id="PF11583">
    <property type="entry name" value="AurF"/>
    <property type="match status" value="1"/>
</dbReference>
<dbReference type="OrthoDB" id="786532at2"/>
<dbReference type="Gene3D" id="1.10.620.20">
    <property type="entry name" value="Ribonucleotide Reductase, subunit A"/>
    <property type="match status" value="1"/>
</dbReference>
<protein>
    <recommendedName>
        <fullName evidence="3">Diiron oxygenase</fullName>
    </recommendedName>
</protein>
<evidence type="ECO:0000313" key="2">
    <source>
        <dbReference type="Proteomes" id="UP000183810"/>
    </source>
</evidence>